<protein>
    <submittedName>
        <fullName evidence="2">Uncharacterized protein</fullName>
    </submittedName>
</protein>
<dbReference type="Proteomes" id="UP000015381">
    <property type="component" value="Chromosome I"/>
</dbReference>
<dbReference type="KEGG" id="hti:HTIA_0074"/>
<sequence length="50" mass="5144">MPSGYGERAAVPYGLSEAILDAVEGETEQQQIAHTTPGHTDAVSNWGGGS</sequence>
<feature type="compositionally biased region" description="Polar residues" evidence="1">
    <location>
        <begin position="28"/>
        <end position="38"/>
    </location>
</feature>
<keyword evidence="3" id="KW-1185">Reference proteome</keyword>
<feature type="region of interest" description="Disordered" evidence="1">
    <location>
        <begin position="25"/>
        <end position="50"/>
    </location>
</feature>
<evidence type="ECO:0000313" key="3">
    <source>
        <dbReference type="Proteomes" id="UP000015381"/>
    </source>
</evidence>
<evidence type="ECO:0000256" key="1">
    <source>
        <dbReference type="SAM" id="MobiDB-lite"/>
    </source>
</evidence>
<dbReference type="AlphaFoldDB" id="S6D180"/>
<name>S6D180_9EURY</name>
<accession>S6D180</accession>
<organism evidence="2 3">
    <name type="scientific">Halorhabdus tiamatea SARL4B</name>
    <dbReference type="NCBI Taxonomy" id="1033806"/>
    <lineage>
        <taxon>Archaea</taxon>
        <taxon>Methanobacteriati</taxon>
        <taxon>Methanobacteriota</taxon>
        <taxon>Stenosarchaea group</taxon>
        <taxon>Halobacteria</taxon>
        <taxon>Halobacteriales</taxon>
        <taxon>Haloarculaceae</taxon>
        <taxon>Halorhabdus</taxon>
    </lineage>
</organism>
<dbReference type="EMBL" id="HF571520">
    <property type="protein sequence ID" value="CCQ32225.1"/>
    <property type="molecule type" value="Genomic_DNA"/>
</dbReference>
<evidence type="ECO:0000313" key="2">
    <source>
        <dbReference type="EMBL" id="CCQ32225.1"/>
    </source>
</evidence>
<reference evidence="2 3" key="1">
    <citation type="journal article" date="2014" name="Environ. Microbiol.">
        <title>Halorhabdus tiamatea: proteogenomics and glycosidase activity measurements identify the first cultivated euryarchaeon from a deep-sea anoxic brine lake as potential polysaccharide degrader.</title>
        <authorList>
            <person name="Werner J."/>
            <person name="Ferrer M."/>
            <person name="Michel G."/>
            <person name="Mann A.J."/>
            <person name="Huang S."/>
            <person name="Juarez S."/>
            <person name="Ciordia S."/>
            <person name="Albar J.P."/>
            <person name="Alcaide M."/>
            <person name="La Cono V."/>
            <person name="Yakimov M.M."/>
            <person name="Antunes A."/>
            <person name="Taborda M."/>
            <person name="Da Costa M.S."/>
            <person name="Amann R.I."/>
            <person name="Gloeckner F.O."/>
            <person name="Golyshina O.V."/>
            <person name="Golyshin P.N."/>
            <person name="Teeling H."/>
        </authorList>
    </citation>
    <scope>NUCLEOTIDE SEQUENCE [LARGE SCALE GENOMIC DNA]</scope>
    <source>
        <strain evidence="3">SARL4B</strain>
    </source>
</reference>
<proteinExistence type="predicted"/>
<gene>
    <name evidence="2" type="ORF">HTIA_0074</name>
</gene>
<dbReference type="HOGENOM" id="CLU_3112992_0_0_2"/>